<dbReference type="Gene3D" id="1.20.140.10">
    <property type="entry name" value="Butyryl-CoA Dehydrogenase, subunit A, domain 3"/>
    <property type="match status" value="1"/>
</dbReference>
<evidence type="ECO:0000256" key="6">
    <source>
        <dbReference type="RuleBase" id="RU362125"/>
    </source>
</evidence>
<dbReference type="Pfam" id="PF00441">
    <property type="entry name" value="Acyl-CoA_dh_1"/>
    <property type="match status" value="1"/>
</dbReference>
<dbReference type="SUPFAM" id="SSF56645">
    <property type="entry name" value="Acyl-CoA dehydrogenase NM domain-like"/>
    <property type="match status" value="1"/>
</dbReference>
<keyword evidence="5 6" id="KW-0560">Oxidoreductase</keyword>
<evidence type="ECO:0000256" key="5">
    <source>
        <dbReference type="ARBA" id="ARBA00023002"/>
    </source>
</evidence>
<dbReference type="EMBL" id="AJWN02000090">
    <property type="protein sequence ID" value="OEE59205.1"/>
    <property type="molecule type" value="Genomic_DNA"/>
</dbReference>
<dbReference type="Proteomes" id="UP000095039">
    <property type="component" value="Unassembled WGS sequence"/>
</dbReference>
<dbReference type="AlphaFoldDB" id="A0A1E5C125"/>
<evidence type="ECO:0008006" key="11">
    <source>
        <dbReference type="Google" id="ProtNLM"/>
    </source>
</evidence>
<dbReference type="PANTHER" id="PTHR48083:SF2">
    <property type="entry name" value="MEDIUM-CHAIN SPECIFIC ACYL-COA DEHYDROGENASE, MITOCHONDRIAL"/>
    <property type="match status" value="1"/>
</dbReference>
<dbReference type="GO" id="GO:0003995">
    <property type="term" value="F:acyl-CoA dehydrogenase activity"/>
    <property type="evidence" value="ECO:0007669"/>
    <property type="project" value="TreeGrafter"/>
</dbReference>
<keyword evidence="10" id="KW-1185">Reference proteome</keyword>
<evidence type="ECO:0000256" key="1">
    <source>
        <dbReference type="ARBA" id="ARBA00001974"/>
    </source>
</evidence>
<dbReference type="Pfam" id="PF02770">
    <property type="entry name" value="Acyl-CoA_dh_M"/>
    <property type="match status" value="1"/>
</dbReference>
<feature type="domain" description="Acyl-CoA dehydrogenase/oxidase C-terminal" evidence="7">
    <location>
        <begin position="221"/>
        <end position="353"/>
    </location>
</feature>
<evidence type="ECO:0000313" key="10">
    <source>
        <dbReference type="Proteomes" id="UP000095039"/>
    </source>
</evidence>
<feature type="domain" description="Acyl-CoA oxidase/dehydrogenase middle" evidence="8">
    <location>
        <begin position="114"/>
        <end position="202"/>
    </location>
</feature>
<dbReference type="Gene3D" id="2.40.110.10">
    <property type="entry name" value="Butyryl-CoA Dehydrogenase, subunit A, domain 2"/>
    <property type="match status" value="1"/>
</dbReference>
<keyword evidence="4 6" id="KW-0274">FAD</keyword>
<dbReference type="InterPro" id="IPR006091">
    <property type="entry name" value="Acyl-CoA_Oxase/DH_mid-dom"/>
</dbReference>
<keyword evidence="3 6" id="KW-0285">Flavoprotein</keyword>
<dbReference type="InterPro" id="IPR037069">
    <property type="entry name" value="AcylCoA_DH/ox_N_sf"/>
</dbReference>
<dbReference type="GO" id="GO:0033539">
    <property type="term" value="P:fatty acid beta-oxidation using acyl-CoA dehydrogenase"/>
    <property type="evidence" value="ECO:0007669"/>
    <property type="project" value="TreeGrafter"/>
</dbReference>
<reference evidence="9 10" key="1">
    <citation type="journal article" date="2012" name="Science">
        <title>Ecological populations of bacteria act as socially cohesive units of antibiotic production and resistance.</title>
        <authorList>
            <person name="Cordero O.X."/>
            <person name="Wildschutte H."/>
            <person name="Kirkup B."/>
            <person name="Proehl S."/>
            <person name="Ngo L."/>
            <person name="Hussain F."/>
            <person name="Le Roux F."/>
            <person name="Mincer T."/>
            <person name="Polz M.F."/>
        </authorList>
    </citation>
    <scope>NUCLEOTIDE SEQUENCE [LARGE SCALE GENOMIC DNA]</scope>
    <source>
        <strain evidence="9 10">FF-454</strain>
    </source>
</reference>
<dbReference type="InterPro" id="IPR050741">
    <property type="entry name" value="Acyl-CoA_dehydrogenase"/>
</dbReference>
<dbReference type="RefSeq" id="WP_016961195.1">
    <property type="nucleotide sequence ID" value="NZ_AJWN02000090.1"/>
</dbReference>
<dbReference type="GO" id="GO:0005737">
    <property type="term" value="C:cytoplasm"/>
    <property type="evidence" value="ECO:0007669"/>
    <property type="project" value="TreeGrafter"/>
</dbReference>
<comment type="similarity">
    <text evidence="2 6">Belongs to the acyl-CoA dehydrogenase family.</text>
</comment>
<dbReference type="SUPFAM" id="SSF47203">
    <property type="entry name" value="Acyl-CoA dehydrogenase C-terminal domain-like"/>
    <property type="match status" value="1"/>
</dbReference>
<evidence type="ECO:0000259" key="7">
    <source>
        <dbReference type="Pfam" id="PF00441"/>
    </source>
</evidence>
<proteinExistence type="inferred from homology"/>
<dbReference type="InterPro" id="IPR009075">
    <property type="entry name" value="AcylCo_DH/oxidase_C"/>
</dbReference>
<comment type="cofactor">
    <cofactor evidence="1 6">
        <name>FAD</name>
        <dbReference type="ChEBI" id="CHEBI:57692"/>
    </cofactor>
</comment>
<evidence type="ECO:0000259" key="8">
    <source>
        <dbReference type="Pfam" id="PF02770"/>
    </source>
</evidence>
<comment type="caution">
    <text evidence="9">The sequence shown here is derived from an EMBL/GenBank/DDBJ whole genome shotgun (WGS) entry which is preliminary data.</text>
</comment>
<dbReference type="GO" id="GO:0050660">
    <property type="term" value="F:flavin adenine dinucleotide binding"/>
    <property type="evidence" value="ECO:0007669"/>
    <property type="project" value="InterPro"/>
</dbReference>
<dbReference type="InterPro" id="IPR046373">
    <property type="entry name" value="Acyl-CoA_Oxase/DH_mid-dom_sf"/>
</dbReference>
<dbReference type="InterPro" id="IPR036250">
    <property type="entry name" value="AcylCo_DH-like_C"/>
</dbReference>
<gene>
    <name evidence="9" type="ORF">A1OK_02870</name>
</gene>
<evidence type="ECO:0000256" key="3">
    <source>
        <dbReference type="ARBA" id="ARBA00022630"/>
    </source>
</evidence>
<accession>A0A1E5C125</accession>
<evidence type="ECO:0000313" key="9">
    <source>
        <dbReference type="EMBL" id="OEE59205.1"/>
    </source>
</evidence>
<dbReference type="InterPro" id="IPR009100">
    <property type="entry name" value="AcylCoA_DH/oxidase_NM_dom_sf"/>
</dbReference>
<evidence type="ECO:0000256" key="4">
    <source>
        <dbReference type="ARBA" id="ARBA00022827"/>
    </source>
</evidence>
<dbReference type="Gene3D" id="1.10.540.10">
    <property type="entry name" value="Acyl-CoA dehydrogenase/oxidase, N-terminal domain"/>
    <property type="match status" value="1"/>
</dbReference>
<evidence type="ECO:0000256" key="2">
    <source>
        <dbReference type="ARBA" id="ARBA00009347"/>
    </source>
</evidence>
<sequence>MINLDRYAATYGEKYGEHIEWLREVATAVDSYQDIHSNTDFRNAQLDALLLSSFSMTTEERVRMFEQLSYGDPGALLFSPGPSLSGVILNEAGSEAQKAQFYDYLKEHNCRTFFAVTEPNKGSDAGRLESRYTDGTLSGEKWLIGNGTRGDMGVVLFKTGNSPLATRAALLTKEMIDSPQIERRLLKQHCLRGARLSYLKFDALPIPQEQLLGEHLHPCERGLFSMIRTFNKMRPCVVGLSIGYAQAAVDLLLEHGKDAGIPQETCRHFNTILATIREVNLVAAKTADKEPDNMAYSSLAKIELDDLVKQIRPFLFQHFSKLQSDHFVHVRKFMRDSYAFDFMEGTHVIQKHNLVNILKRNDYVSPWSGQ</sequence>
<name>A0A1E5C125_9GAMM</name>
<protein>
    <recommendedName>
        <fullName evidence="11">Acyl-CoA dehydrogenase</fullName>
    </recommendedName>
</protein>
<organism evidence="9 10">
    <name type="scientific">Enterovibrio norvegicus FF-454</name>
    <dbReference type="NCBI Taxonomy" id="1185651"/>
    <lineage>
        <taxon>Bacteria</taxon>
        <taxon>Pseudomonadati</taxon>
        <taxon>Pseudomonadota</taxon>
        <taxon>Gammaproteobacteria</taxon>
        <taxon>Vibrionales</taxon>
        <taxon>Vibrionaceae</taxon>
        <taxon>Enterovibrio</taxon>
    </lineage>
</organism>
<dbReference type="PANTHER" id="PTHR48083">
    <property type="entry name" value="MEDIUM-CHAIN SPECIFIC ACYL-COA DEHYDROGENASE, MITOCHONDRIAL-RELATED"/>
    <property type="match status" value="1"/>
</dbReference>